<sequence length="115" mass="12493">MIFNPPPTCVSICWGSHIGLQSSSQIGVPVGLLPQRLKYVACGVAASVAPRCSRVGVGGCENSQHVTWEICLTPVQDQTDAVNKPRRASRFSLQNNKEKDQIPWATGPERSMCSR</sequence>
<proteinExistence type="predicted"/>
<feature type="region of interest" description="Disordered" evidence="1">
    <location>
        <begin position="79"/>
        <end position="115"/>
    </location>
</feature>
<dbReference type="AlphaFoldDB" id="A0A0A9HDM8"/>
<dbReference type="EMBL" id="GBRH01164945">
    <property type="protein sequence ID" value="JAE32951.1"/>
    <property type="molecule type" value="Transcribed_RNA"/>
</dbReference>
<name>A0A0A9HDM8_ARUDO</name>
<reference evidence="2" key="2">
    <citation type="journal article" date="2015" name="Data Brief">
        <title>Shoot transcriptome of the giant reed, Arundo donax.</title>
        <authorList>
            <person name="Barrero R.A."/>
            <person name="Guerrero F.D."/>
            <person name="Moolhuijzen P."/>
            <person name="Goolsby J.A."/>
            <person name="Tidwell J."/>
            <person name="Bellgard S.E."/>
            <person name="Bellgard M.I."/>
        </authorList>
    </citation>
    <scope>NUCLEOTIDE SEQUENCE</scope>
    <source>
        <tissue evidence="2">Shoot tissue taken approximately 20 cm above the soil surface</tissue>
    </source>
</reference>
<reference evidence="2" key="1">
    <citation type="submission" date="2014-09" db="EMBL/GenBank/DDBJ databases">
        <authorList>
            <person name="Magalhaes I.L.F."/>
            <person name="Oliveira U."/>
            <person name="Santos F.R."/>
            <person name="Vidigal T.H.D.A."/>
            <person name="Brescovit A.D."/>
            <person name="Santos A.J."/>
        </authorList>
    </citation>
    <scope>NUCLEOTIDE SEQUENCE</scope>
    <source>
        <tissue evidence="2">Shoot tissue taken approximately 20 cm above the soil surface</tissue>
    </source>
</reference>
<evidence type="ECO:0000313" key="2">
    <source>
        <dbReference type="EMBL" id="JAE32951.1"/>
    </source>
</evidence>
<evidence type="ECO:0000256" key="1">
    <source>
        <dbReference type="SAM" id="MobiDB-lite"/>
    </source>
</evidence>
<organism evidence="2">
    <name type="scientific">Arundo donax</name>
    <name type="common">Giant reed</name>
    <name type="synonym">Donax arundinaceus</name>
    <dbReference type="NCBI Taxonomy" id="35708"/>
    <lineage>
        <taxon>Eukaryota</taxon>
        <taxon>Viridiplantae</taxon>
        <taxon>Streptophyta</taxon>
        <taxon>Embryophyta</taxon>
        <taxon>Tracheophyta</taxon>
        <taxon>Spermatophyta</taxon>
        <taxon>Magnoliopsida</taxon>
        <taxon>Liliopsida</taxon>
        <taxon>Poales</taxon>
        <taxon>Poaceae</taxon>
        <taxon>PACMAD clade</taxon>
        <taxon>Arundinoideae</taxon>
        <taxon>Arundineae</taxon>
        <taxon>Arundo</taxon>
    </lineage>
</organism>
<accession>A0A0A9HDM8</accession>
<protein>
    <submittedName>
        <fullName evidence="2">Uncharacterized protein</fullName>
    </submittedName>
</protein>